<evidence type="ECO:0000313" key="2">
    <source>
        <dbReference type="Proteomes" id="UP001497623"/>
    </source>
</evidence>
<protein>
    <submittedName>
        <fullName evidence="1">Uncharacterized protein</fullName>
    </submittedName>
</protein>
<name>A0AAV2S2K0_MEGNR</name>
<accession>A0AAV2S2K0</accession>
<feature type="non-terminal residue" evidence="1">
    <location>
        <position position="1"/>
    </location>
</feature>
<evidence type="ECO:0000313" key="1">
    <source>
        <dbReference type="EMBL" id="CAL4155752.1"/>
    </source>
</evidence>
<keyword evidence="2" id="KW-1185">Reference proteome</keyword>
<dbReference type="AlphaFoldDB" id="A0AAV2S2K0"/>
<sequence length="148" mass="16868">GDTVLSWALKRQCDSMVQEQFEKLQEVKKDEKTSVTRDLNKASKEVKEKNHNLIKLLLEKGADPSDCTVFIRDADQNWGTQSALTWARLGDKVAYDIMNLHMDLQGQHMTSHGLHMASRNEHMVLPEVHTDTKIASDAIPELIEEEEL</sequence>
<gene>
    <name evidence="1" type="ORF">MNOR_LOCUS31553</name>
</gene>
<organism evidence="1 2">
    <name type="scientific">Meganyctiphanes norvegica</name>
    <name type="common">Northern krill</name>
    <name type="synonym">Thysanopoda norvegica</name>
    <dbReference type="NCBI Taxonomy" id="48144"/>
    <lineage>
        <taxon>Eukaryota</taxon>
        <taxon>Metazoa</taxon>
        <taxon>Ecdysozoa</taxon>
        <taxon>Arthropoda</taxon>
        <taxon>Crustacea</taxon>
        <taxon>Multicrustacea</taxon>
        <taxon>Malacostraca</taxon>
        <taxon>Eumalacostraca</taxon>
        <taxon>Eucarida</taxon>
        <taxon>Euphausiacea</taxon>
        <taxon>Euphausiidae</taxon>
        <taxon>Meganyctiphanes</taxon>
    </lineage>
</organism>
<comment type="caution">
    <text evidence="1">The sequence shown here is derived from an EMBL/GenBank/DDBJ whole genome shotgun (WGS) entry which is preliminary data.</text>
</comment>
<dbReference type="Proteomes" id="UP001497623">
    <property type="component" value="Unassembled WGS sequence"/>
</dbReference>
<dbReference type="EMBL" id="CAXKWB010040874">
    <property type="protein sequence ID" value="CAL4155752.1"/>
    <property type="molecule type" value="Genomic_DNA"/>
</dbReference>
<reference evidence="1 2" key="1">
    <citation type="submission" date="2024-05" db="EMBL/GenBank/DDBJ databases">
        <authorList>
            <person name="Wallberg A."/>
        </authorList>
    </citation>
    <scope>NUCLEOTIDE SEQUENCE [LARGE SCALE GENOMIC DNA]</scope>
</reference>
<proteinExistence type="predicted"/>